<dbReference type="Proteomes" id="UP001220324">
    <property type="component" value="Unassembled WGS sequence"/>
</dbReference>
<evidence type="ECO:0000256" key="1">
    <source>
        <dbReference type="SAM" id="Coils"/>
    </source>
</evidence>
<feature type="region of interest" description="Disordered" evidence="2">
    <location>
        <begin position="324"/>
        <end position="409"/>
    </location>
</feature>
<organism evidence="3 4">
    <name type="scientific">Penicillium frequentans</name>
    <dbReference type="NCBI Taxonomy" id="3151616"/>
    <lineage>
        <taxon>Eukaryota</taxon>
        <taxon>Fungi</taxon>
        <taxon>Dikarya</taxon>
        <taxon>Ascomycota</taxon>
        <taxon>Pezizomycotina</taxon>
        <taxon>Eurotiomycetes</taxon>
        <taxon>Eurotiomycetidae</taxon>
        <taxon>Eurotiales</taxon>
        <taxon>Aspergillaceae</taxon>
        <taxon>Penicillium</taxon>
    </lineage>
</organism>
<keyword evidence="1" id="KW-0175">Coiled coil</keyword>
<proteinExistence type="predicted"/>
<keyword evidence="4" id="KW-1185">Reference proteome</keyword>
<comment type="caution">
    <text evidence="3">The sequence shown here is derived from an EMBL/GenBank/DDBJ whole genome shotgun (WGS) entry which is preliminary data.</text>
</comment>
<protein>
    <submittedName>
        <fullName evidence="3">Uncharacterized protein</fullName>
    </submittedName>
</protein>
<evidence type="ECO:0000313" key="3">
    <source>
        <dbReference type="EMBL" id="KAJ5524267.1"/>
    </source>
</evidence>
<sequence length="409" mass="46271">MLNEETKRADLNDWYIQKAEDVILNLEKAALAQRERATDAIKELQFRIHYGENKTKQLRKLIDEVSAEVNRCKNQTTKDDKDWVDFHNRLLEYSTIFEQRRAEILQKTQNMQAMIGFSEEVIQNRARLLQNEGVELDAQRSAVDTQIKLRKTVDDLGLVAGHVTKHQKRRNLAVKEREKEGKRREDMERAHVNLWKESRNTCTFWTDDDSLCSSPDSFNATIESAYDFQLPDPARRLPAETSHAFDVPWASQCMDGVFYPPWPNFSPPISRMESLNLSDSDTELLAPALGDTHVSNMSDAAGVSQLITNARLQLVQRKRVRLASPDRTGMGGGNEIERSSLIERSGSNADFPPPWLGPDRRKFTKACGQTPVPQSKTGEAGDPQTPFPTPANVRSTNRALPANRASPAT</sequence>
<dbReference type="AlphaFoldDB" id="A0AAD6CLI5"/>
<gene>
    <name evidence="3" type="ORF">N7494_010917</name>
</gene>
<evidence type="ECO:0000256" key="2">
    <source>
        <dbReference type="SAM" id="MobiDB-lite"/>
    </source>
</evidence>
<name>A0AAD6CLI5_9EURO</name>
<evidence type="ECO:0000313" key="4">
    <source>
        <dbReference type="Proteomes" id="UP001220324"/>
    </source>
</evidence>
<dbReference type="EMBL" id="JAQIZZ010000008">
    <property type="protein sequence ID" value="KAJ5524267.1"/>
    <property type="molecule type" value="Genomic_DNA"/>
</dbReference>
<feature type="coiled-coil region" evidence="1">
    <location>
        <begin position="16"/>
        <end position="75"/>
    </location>
</feature>
<reference evidence="3 4" key="1">
    <citation type="journal article" date="2023" name="IMA Fungus">
        <title>Comparative genomic study of the Penicillium genus elucidates a diverse pangenome and 15 lateral gene transfer events.</title>
        <authorList>
            <person name="Petersen C."/>
            <person name="Sorensen T."/>
            <person name="Nielsen M.R."/>
            <person name="Sondergaard T.E."/>
            <person name="Sorensen J.L."/>
            <person name="Fitzpatrick D.A."/>
            <person name="Frisvad J.C."/>
            <person name="Nielsen K.L."/>
        </authorList>
    </citation>
    <scope>NUCLEOTIDE SEQUENCE [LARGE SCALE GENOMIC DNA]</scope>
    <source>
        <strain evidence="3 4">IBT 35679</strain>
    </source>
</reference>
<accession>A0AAD6CLI5</accession>